<name>A0A830GTR6_9CREN</name>
<comment type="caution">
    <text evidence="1">The sequence shown here is derived from an EMBL/GenBank/DDBJ whole genome shotgun (WGS) entry which is preliminary data.</text>
</comment>
<dbReference type="InterPro" id="IPR036465">
    <property type="entry name" value="vWFA_dom_sf"/>
</dbReference>
<dbReference type="AlphaFoldDB" id="A0A830GTR6"/>
<evidence type="ECO:0000313" key="1">
    <source>
        <dbReference type="EMBL" id="GGP20396.1"/>
    </source>
</evidence>
<dbReference type="Gene3D" id="3.40.50.410">
    <property type="entry name" value="von Willebrand factor, type A domain"/>
    <property type="match status" value="1"/>
</dbReference>
<gene>
    <name evidence="1" type="ORF">GCM10007981_08300</name>
</gene>
<sequence>MSDERRKRGLLLNVDYDDELARYRLREVFMEGKRRMVPGMEKIPQYTLIDSFYVHYRSPMLGQLKDLKDEKDILWYHLLNTYIRSDQYSEATKVTKLNGHLSKLMAVKMLRIYSNLLSKMERSEGFKQMVNDSTNRSSSSKENKAMIEREIRSLLSFYLGNMKRINDTVKKVKSVMGSSIGHEVADILLSTDIDPYRSRLINMLDSLVRLISDVKYKMDLLKEEDVVYKGISSGIKKISRVSELKDMTPSERALIQVSKPLYAYKLGTNNLFVNERKLTKKPKVYLLIDKSGSMFYTVMNNLFEFGSISKITWATALATVLVMKGSDVQVRFFDQQVYPAINDKKEIIRTLLSLIPLGGTNITAAINMAIEDARHNPQLRDYKLVLITDGEDDELSMEPIDHVHAVFSNFKIVLIGNEQSMLDSSKNTIKINSLTSKSLMRILKSI</sequence>
<keyword evidence="2" id="KW-1185">Reference proteome</keyword>
<reference evidence="1" key="2">
    <citation type="submission" date="2020-09" db="EMBL/GenBank/DDBJ databases">
        <authorList>
            <person name="Sun Q."/>
            <person name="Ohkuma M."/>
        </authorList>
    </citation>
    <scope>NUCLEOTIDE SEQUENCE</scope>
    <source>
        <strain evidence="1">JCM 10088</strain>
    </source>
</reference>
<protein>
    <recommendedName>
        <fullName evidence="3">VWFA domain-containing protein</fullName>
    </recommendedName>
</protein>
<accession>A0A830GTR6</accession>
<dbReference type="SUPFAM" id="SSF53300">
    <property type="entry name" value="vWA-like"/>
    <property type="match status" value="1"/>
</dbReference>
<organism evidence="1 2">
    <name type="scientific">Thermocladium modestius</name>
    <dbReference type="NCBI Taxonomy" id="62609"/>
    <lineage>
        <taxon>Archaea</taxon>
        <taxon>Thermoproteota</taxon>
        <taxon>Thermoprotei</taxon>
        <taxon>Thermoproteales</taxon>
        <taxon>Thermoproteaceae</taxon>
        <taxon>Thermocladium</taxon>
    </lineage>
</organism>
<dbReference type="OrthoDB" id="64524at2157"/>
<dbReference type="RefSeq" id="WP_188596172.1">
    <property type="nucleotide sequence ID" value="NZ_BMNL01000002.1"/>
</dbReference>
<reference evidence="1" key="1">
    <citation type="journal article" date="2014" name="Int. J. Syst. Evol. Microbiol.">
        <title>Complete genome sequence of Corynebacterium casei LMG S-19264T (=DSM 44701T), isolated from a smear-ripened cheese.</title>
        <authorList>
            <consortium name="US DOE Joint Genome Institute (JGI-PGF)"/>
            <person name="Walter F."/>
            <person name="Albersmeier A."/>
            <person name="Kalinowski J."/>
            <person name="Ruckert C."/>
        </authorList>
    </citation>
    <scope>NUCLEOTIDE SEQUENCE</scope>
    <source>
        <strain evidence="1">JCM 10088</strain>
    </source>
</reference>
<evidence type="ECO:0008006" key="3">
    <source>
        <dbReference type="Google" id="ProtNLM"/>
    </source>
</evidence>
<evidence type="ECO:0000313" key="2">
    <source>
        <dbReference type="Proteomes" id="UP000610960"/>
    </source>
</evidence>
<proteinExistence type="predicted"/>
<dbReference type="Proteomes" id="UP000610960">
    <property type="component" value="Unassembled WGS sequence"/>
</dbReference>
<dbReference type="EMBL" id="BMNL01000002">
    <property type="protein sequence ID" value="GGP20396.1"/>
    <property type="molecule type" value="Genomic_DNA"/>
</dbReference>